<proteinExistence type="predicted"/>
<dbReference type="InterPro" id="IPR006674">
    <property type="entry name" value="HD_domain"/>
</dbReference>
<evidence type="ECO:0000313" key="2">
    <source>
        <dbReference type="EMBL" id="TKG72880.1"/>
    </source>
</evidence>
<dbReference type="EMBL" id="SWMS01000002">
    <property type="protein sequence ID" value="TKG72880.1"/>
    <property type="molecule type" value="Genomic_DNA"/>
</dbReference>
<protein>
    <submittedName>
        <fullName evidence="2">HDIG domain-containing protein</fullName>
    </submittedName>
</protein>
<dbReference type="NCBIfam" id="NF046112">
    <property type="entry name" value="MSMEG_6209_Nter"/>
    <property type="match status" value="1"/>
</dbReference>
<dbReference type="SUPFAM" id="SSF109604">
    <property type="entry name" value="HD-domain/PDEase-like"/>
    <property type="match status" value="1"/>
</dbReference>
<evidence type="ECO:0000259" key="1">
    <source>
        <dbReference type="Pfam" id="PF01966"/>
    </source>
</evidence>
<organism evidence="2 3">
    <name type="scientific">Prauserella endophytica</name>
    <dbReference type="NCBI Taxonomy" id="1592324"/>
    <lineage>
        <taxon>Bacteria</taxon>
        <taxon>Bacillati</taxon>
        <taxon>Actinomycetota</taxon>
        <taxon>Actinomycetes</taxon>
        <taxon>Pseudonocardiales</taxon>
        <taxon>Pseudonocardiaceae</taxon>
        <taxon>Prauserella</taxon>
        <taxon>Prauserella coralliicola group</taxon>
    </lineage>
</organism>
<keyword evidence="3" id="KW-1185">Reference proteome</keyword>
<dbReference type="InterPro" id="IPR003607">
    <property type="entry name" value="HD/PDEase_dom"/>
</dbReference>
<gene>
    <name evidence="2" type="ORF">FCN18_06590</name>
</gene>
<dbReference type="InterPro" id="IPR006675">
    <property type="entry name" value="HDIG_dom"/>
</dbReference>
<evidence type="ECO:0000313" key="3">
    <source>
        <dbReference type="Proteomes" id="UP000309992"/>
    </source>
</evidence>
<dbReference type="Gene3D" id="1.10.8.1060">
    <property type="entry name" value="Corynebacterium glutamicum thioredoxin-dependent arsenate reductase, N-terminal domain"/>
    <property type="match status" value="1"/>
</dbReference>
<feature type="domain" description="HD" evidence="1">
    <location>
        <begin position="102"/>
        <end position="221"/>
    </location>
</feature>
<dbReference type="Pfam" id="PF01966">
    <property type="entry name" value="HD"/>
    <property type="match status" value="1"/>
</dbReference>
<comment type="caution">
    <text evidence="2">The sequence shown here is derived from an EMBL/GenBank/DDBJ whole genome shotgun (WGS) entry which is preliminary data.</text>
</comment>
<dbReference type="Proteomes" id="UP000309992">
    <property type="component" value="Unassembled WGS sequence"/>
</dbReference>
<reference evidence="2 3" key="1">
    <citation type="journal article" date="2015" name="Antonie Van Leeuwenhoek">
        <title>Prauserella endophytica sp. nov., an endophytic actinobacterium isolated from Tamarix taklamakanensis.</title>
        <authorList>
            <person name="Liu J.M."/>
            <person name="Habden X."/>
            <person name="Guo L."/>
            <person name="Tuo L."/>
            <person name="Jiang Z.K."/>
            <person name="Liu S.W."/>
            <person name="Liu X.F."/>
            <person name="Chen L."/>
            <person name="Li R.F."/>
            <person name="Zhang Y.Q."/>
            <person name="Sun C.H."/>
        </authorList>
    </citation>
    <scope>NUCLEOTIDE SEQUENCE [LARGE SCALE GENOMIC DNA]</scope>
    <source>
        <strain evidence="2 3">CGMCC 4.7182</strain>
    </source>
</reference>
<dbReference type="NCBIfam" id="TIGR00277">
    <property type="entry name" value="HDIG"/>
    <property type="match status" value="1"/>
</dbReference>
<dbReference type="Gene3D" id="1.10.3210.10">
    <property type="entry name" value="Hypothetical protein af1432"/>
    <property type="match status" value="1"/>
</dbReference>
<name>A0ABY2SAJ4_9PSEU</name>
<sequence>MVEGLTGSRLPQSQVDQQIRELEARLVREQDRVPAQVVHDWVERARARFARARVLTFVPILVERAVRAEFRAVAPRHSSGERLADWARRTARGILAVELPRRWAHTQGVAERAEEVARVLSPEEGDVLVASAWLHDIGYASALNVLGFHQLDGARFLAEHGVARRVCALVAHHAGAAAVAELEGLGPQLAEFEDERGPVRDALWYADMTTSPDGLRVSFADRMAELRGRRGPEDPVVRALAVNGAERAAAVRRTEQLLSRHAVPA</sequence>
<dbReference type="CDD" id="cd00077">
    <property type="entry name" value="HDc"/>
    <property type="match status" value="1"/>
</dbReference>
<accession>A0ABY2SAJ4</accession>